<gene>
    <name evidence="2" type="ORF">D8827_07380</name>
</gene>
<feature type="transmembrane region" description="Helical" evidence="1">
    <location>
        <begin position="297"/>
        <end position="315"/>
    </location>
</feature>
<feature type="transmembrane region" description="Helical" evidence="1">
    <location>
        <begin position="240"/>
        <end position="261"/>
    </location>
</feature>
<accession>A0AAE8G2U8</accession>
<feature type="transmembrane region" description="Helical" evidence="1">
    <location>
        <begin position="42"/>
        <end position="60"/>
    </location>
</feature>
<name>A0AAE8G2U8_STRIT</name>
<feature type="transmembrane region" description="Helical" evidence="1">
    <location>
        <begin position="390"/>
        <end position="411"/>
    </location>
</feature>
<sequence>MKKIFLYLLALLPVIFIVSILMLASLIFPITLLPENILPVKPIYIAEIVVGILLGLYGFRLRRLQISKTFQIIYWFFLGISTGILLFLNYGFIILLQPSLFIVYSILLERRMQSFKTYFQRSRGTLVAFNLFDAFFIGSYFLLKYIIKENMNKIDSFVNELPISRSDLDLISLIFIIFLLFIFIPIFRGFLSVWIYKKQNRIFAQTGKVFWNSNIKSYGTSAISIYLYISMFFQTNSLNLSTVLIYLMLMSFTVYFWITVYEGIDRGGEDKEGVISNWVLIGLVLIFLVLLDQIESDMIGILTWFLPMLLPIFIGEVNSIIPRGYLKSPTPAMKKHIYWLQIMSFNTLFVFNIMSSLSTKQIIKNEQIEQINILKKFLVSVFDKGTSSNFTLGIFVSFIILLCSIAVAYVLSKIMIYLIRRSYIERSNRYFN</sequence>
<feature type="transmembrane region" description="Helical" evidence="1">
    <location>
        <begin position="273"/>
        <end position="291"/>
    </location>
</feature>
<evidence type="ECO:0000256" key="1">
    <source>
        <dbReference type="SAM" id="Phobius"/>
    </source>
</evidence>
<reference evidence="2 3" key="1">
    <citation type="submission" date="2018-11" db="EMBL/GenBank/DDBJ databases">
        <title>Species Designations Belie Phenotypic and Genotypic Heterogeneity in Oral Streptococci.</title>
        <authorList>
            <person name="Velsko I."/>
        </authorList>
    </citation>
    <scope>NUCLEOTIDE SEQUENCE [LARGE SCALE GENOMIC DNA]</scope>
    <source>
        <strain evidence="2 3">KLC02</strain>
    </source>
</reference>
<feature type="transmembrane region" description="Helical" evidence="1">
    <location>
        <begin position="170"/>
        <end position="196"/>
    </location>
</feature>
<dbReference type="EMBL" id="RJOO01000004">
    <property type="protein sequence ID" value="RSJ22710.1"/>
    <property type="molecule type" value="Genomic_DNA"/>
</dbReference>
<feature type="transmembrane region" description="Helical" evidence="1">
    <location>
        <begin position="7"/>
        <end position="30"/>
    </location>
</feature>
<evidence type="ECO:0000313" key="3">
    <source>
        <dbReference type="Proteomes" id="UP000267137"/>
    </source>
</evidence>
<organism evidence="2 3">
    <name type="scientific">Streptococcus intermedius</name>
    <dbReference type="NCBI Taxonomy" id="1338"/>
    <lineage>
        <taxon>Bacteria</taxon>
        <taxon>Bacillati</taxon>
        <taxon>Bacillota</taxon>
        <taxon>Bacilli</taxon>
        <taxon>Lactobacillales</taxon>
        <taxon>Streptococcaceae</taxon>
        <taxon>Streptococcus</taxon>
        <taxon>Streptococcus anginosus group</taxon>
    </lineage>
</organism>
<dbReference type="AlphaFoldDB" id="A0AAE8G2U8"/>
<evidence type="ECO:0000313" key="2">
    <source>
        <dbReference type="EMBL" id="RSJ22710.1"/>
    </source>
</evidence>
<keyword evidence="1" id="KW-0812">Transmembrane</keyword>
<protein>
    <submittedName>
        <fullName evidence="2">Uncharacterized protein</fullName>
    </submittedName>
</protein>
<proteinExistence type="predicted"/>
<dbReference type="Proteomes" id="UP000267137">
    <property type="component" value="Unassembled WGS sequence"/>
</dbReference>
<feature type="transmembrane region" description="Helical" evidence="1">
    <location>
        <begin position="72"/>
        <end position="88"/>
    </location>
</feature>
<keyword evidence="1" id="KW-0472">Membrane</keyword>
<comment type="caution">
    <text evidence="2">The sequence shown here is derived from an EMBL/GenBank/DDBJ whole genome shotgun (WGS) entry which is preliminary data.</text>
</comment>
<feature type="transmembrane region" description="Helical" evidence="1">
    <location>
        <begin position="124"/>
        <end position="147"/>
    </location>
</feature>
<dbReference type="RefSeq" id="WP_125442591.1">
    <property type="nucleotide sequence ID" value="NZ_RJOO01000004.1"/>
</dbReference>
<feature type="transmembrane region" description="Helical" evidence="1">
    <location>
        <begin position="217"/>
        <end position="234"/>
    </location>
</feature>
<keyword evidence="1" id="KW-1133">Transmembrane helix</keyword>